<dbReference type="InterPro" id="IPR000089">
    <property type="entry name" value="Biotin_lipoyl"/>
</dbReference>
<dbReference type="GO" id="GO:0003989">
    <property type="term" value="F:acetyl-CoA carboxylase activity"/>
    <property type="evidence" value="ECO:0007669"/>
    <property type="project" value="UniProtKB-EC"/>
</dbReference>
<sequence>MDLRKLKKLIDLVEESGIAELEVTEGEEKVRITRVSASQQQVYAQPMPQMYAAPAAAAPAAAAATDAAPAAAPAAASDKNAMKSPMVGTFYRSPSPGSKSFVEVGQSVNAGDTLCIIEAMKLMNEIEADRSGVVKAILVEDGQPVEYGEPLFVIE</sequence>
<dbReference type="InterPro" id="IPR001882">
    <property type="entry name" value="Biotin_BS"/>
</dbReference>
<keyword evidence="5 9" id="KW-0276">Fatty acid metabolism</keyword>
<dbReference type="InterPro" id="IPR050709">
    <property type="entry name" value="Biotin_Carboxyl_Carrier/Decarb"/>
</dbReference>
<dbReference type="InterPro" id="IPR001249">
    <property type="entry name" value="AcCoA_biotinCC"/>
</dbReference>
<keyword evidence="4 9" id="KW-0444">Lipid biosynthesis</keyword>
<dbReference type="Gene3D" id="2.40.50.100">
    <property type="match status" value="1"/>
</dbReference>
<dbReference type="PANTHER" id="PTHR45266:SF3">
    <property type="entry name" value="OXALOACETATE DECARBOXYLASE ALPHA CHAIN"/>
    <property type="match status" value="1"/>
</dbReference>
<dbReference type="CDD" id="cd06850">
    <property type="entry name" value="biotinyl_domain"/>
    <property type="match status" value="1"/>
</dbReference>
<evidence type="ECO:0000256" key="6">
    <source>
        <dbReference type="ARBA" id="ARBA00023098"/>
    </source>
</evidence>
<dbReference type="PROSITE" id="PS50968">
    <property type="entry name" value="BIOTINYL_LIPOYL"/>
    <property type="match status" value="1"/>
</dbReference>
<dbReference type="InterPro" id="IPR011053">
    <property type="entry name" value="Single_hybrid_motif"/>
</dbReference>
<evidence type="ECO:0000256" key="2">
    <source>
        <dbReference type="ARBA" id="ARBA00005194"/>
    </source>
</evidence>
<dbReference type="PROSITE" id="PS00188">
    <property type="entry name" value="BIOTIN"/>
    <property type="match status" value="1"/>
</dbReference>
<feature type="domain" description="Lipoyl-binding" evidence="10">
    <location>
        <begin position="79"/>
        <end position="155"/>
    </location>
</feature>
<comment type="pathway">
    <text evidence="2 9">Lipid metabolism; fatty acid biosynthesis.</text>
</comment>
<evidence type="ECO:0000313" key="11">
    <source>
        <dbReference type="EMBL" id="MBW8287758.1"/>
    </source>
</evidence>
<keyword evidence="8 9" id="KW-0092">Biotin</keyword>
<name>A0ABS7FEL6_9NEIS</name>
<dbReference type="PANTHER" id="PTHR45266">
    <property type="entry name" value="OXALOACETATE DECARBOXYLASE ALPHA CHAIN"/>
    <property type="match status" value="1"/>
</dbReference>
<gene>
    <name evidence="11" type="ORF">KIF53_08985</name>
</gene>
<dbReference type="Proteomes" id="UP000711178">
    <property type="component" value="Unassembled WGS sequence"/>
</dbReference>
<evidence type="ECO:0000256" key="3">
    <source>
        <dbReference type="ARBA" id="ARBA00017562"/>
    </source>
</evidence>
<keyword evidence="12" id="KW-1185">Reference proteome</keyword>
<dbReference type="GeneID" id="89687424"/>
<evidence type="ECO:0000259" key="10">
    <source>
        <dbReference type="PROSITE" id="PS50968"/>
    </source>
</evidence>
<evidence type="ECO:0000256" key="8">
    <source>
        <dbReference type="ARBA" id="ARBA00023267"/>
    </source>
</evidence>
<evidence type="ECO:0000256" key="9">
    <source>
        <dbReference type="RuleBase" id="RU364072"/>
    </source>
</evidence>
<reference evidence="11 12" key="1">
    <citation type="submission" date="2021-05" db="EMBL/GenBank/DDBJ databases">
        <title>Draft Whole Genome Sequencing Of Biosensor Chromobacterium violaceum Strain CV026 Reveals A Regulatory RNA In Chromobacterium violaceum Phenotype Regulatory Network.</title>
        <authorList>
            <person name="Hong K.W."/>
            <person name="Chan K.G."/>
            <person name="Chang C.-Y."/>
        </authorList>
    </citation>
    <scope>NUCLEOTIDE SEQUENCE [LARGE SCALE GENOMIC DNA]</scope>
    <source>
        <strain evidence="11 12">ATCC 31532</strain>
    </source>
</reference>
<keyword evidence="7 9" id="KW-0275">Fatty acid biosynthesis</keyword>
<dbReference type="EMBL" id="JAHDTB010000006">
    <property type="protein sequence ID" value="MBW8287758.1"/>
    <property type="molecule type" value="Genomic_DNA"/>
</dbReference>
<dbReference type="SUPFAM" id="SSF51230">
    <property type="entry name" value="Single hybrid motif"/>
    <property type="match status" value="1"/>
</dbReference>
<keyword evidence="11" id="KW-0436">Ligase</keyword>
<protein>
    <recommendedName>
        <fullName evidence="3 9">Biotin carboxyl carrier protein of acetyl-CoA carboxylase</fullName>
    </recommendedName>
</protein>
<accession>A0ABS7FEL6</accession>
<dbReference type="RefSeq" id="WP_043580341.1">
    <property type="nucleotide sequence ID" value="NZ_CP142381.1"/>
</dbReference>
<evidence type="ECO:0000256" key="5">
    <source>
        <dbReference type="ARBA" id="ARBA00022832"/>
    </source>
</evidence>
<dbReference type="PRINTS" id="PR01071">
    <property type="entry name" value="ACOABIOTINCC"/>
</dbReference>
<keyword evidence="6 9" id="KW-0443">Lipid metabolism</keyword>
<dbReference type="NCBIfam" id="TIGR00531">
    <property type="entry name" value="BCCP"/>
    <property type="match status" value="1"/>
</dbReference>
<evidence type="ECO:0000256" key="7">
    <source>
        <dbReference type="ARBA" id="ARBA00023160"/>
    </source>
</evidence>
<organism evidence="11 12">
    <name type="scientific">Chromobacterium subtsugae</name>
    <dbReference type="NCBI Taxonomy" id="251747"/>
    <lineage>
        <taxon>Bacteria</taxon>
        <taxon>Pseudomonadati</taxon>
        <taxon>Pseudomonadota</taxon>
        <taxon>Betaproteobacteria</taxon>
        <taxon>Neisseriales</taxon>
        <taxon>Chromobacteriaceae</taxon>
        <taxon>Chromobacterium</taxon>
    </lineage>
</organism>
<evidence type="ECO:0000256" key="4">
    <source>
        <dbReference type="ARBA" id="ARBA00022516"/>
    </source>
</evidence>
<evidence type="ECO:0000313" key="12">
    <source>
        <dbReference type="Proteomes" id="UP000711178"/>
    </source>
</evidence>
<evidence type="ECO:0000256" key="1">
    <source>
        <dbReference type="ARBA" id="ARBA00003761"/>
    </source>
</evidence>
<comment type="function">
    <text evidence="1 9">This protein is a component of the acetyl coenzyme A carboxylase complex; first, biotin carboxylase catalyzes the carboxylation of the carrier protein and then the transcarboxylase transfers the carboxyl group to form malonyl-CoA.</text>
</comment>
<dbReference type="Pfam" id="PF00364">
    <property type="entry name" value="Biotin_lipoyl"/>
    <property type="match status" value="1"/>
</dbReference>
<proteinExistence type="predicted"/>
<comment type="caution">
    <text evidence="11">The sequence shown here is derived from an EMBL/GenBank/DDBJ whole genome shotgun (WGS) entry which is preliminary data.</text>
</comment>